<keyword evidence="8" id="KW-0067">ATP-binding</keyword>
<comment type="catalytic activity">
    <reaction evidence="1">
        <text>ATP + protein L-histidine = ADP + protein N-phospho-L-histidine.</text>
        <dbReference type="EC" id="2.7.13.3"/>
    </reaction>
</comment>
<dbReference type="InterPro" id="IPR003661">
    <property type="entry name" value="HisK_dim/P_dom"/>
</dbReference>
<evidence type="ECO:0000313" key="11">
    <source>
        <dbReference type="EMBL" id="MFD1176712.1"/>
    </source>
</evidence>
<evidence type="ECO:0000256" key="2">
    <source>
        <dbReference type="ARBA" id="ARBA00004370"/>
    </source>
</evidence>
<dbReference type="InterPro" id="IPR003594">
    <property type="entry name" value="HATPase_dom"/>
</dbReference>
<dbReference type="SMART" id="SM00388">
    <property type="entry name" value="HisKA"/>
    <property type="match status" value="1"/>
</dbReference>
<dbReference type="CDD" id="cd00082">
    <property type="entry name" value="HisKA"/>
    <property type="match status" value="1"/>
</dbReference>
<dbReference type="EMBL" id="JBHTLM010000006">
    <property type="protein sequence ID" value="MFD1176712.1"/>
    <property type="molecule type" value="Genomic_DNA"/>
</dbReference>
<evidence type="ECO:0000256" key="7">
    <source>
        <dbReference type="ARBA" id="ARBA00022777"/>
    </source>
</evidence>
<proteinExistence type="predicted"/>
<name>A0ABW3RXH2_9BACL</name>
<evidence type="ECO:0000313" key="12">
    <source>
        <dbReference type="Proteomes" id="UP001597262"/>
    </source>
</evidence>
<evidence type="ECO:0000256" key="3">
    <source>
        <dbReference type="ARBA" id="ARBA00012438"/>
    </source>
</evidence>
<keyword evidence="12" id="KW-1185">Reference proteome</keyword>
<evidence type="ECO:0000259" key="10">
    <source>
        <dbReference type="PROSITE" id="PS50109"/>
    </source>
</evidence>
<dbReference type="SUPFAM" id="SSF55874">
    <property type="entry name" value="ATPase domain of HSP90 chaperone/DNA topoisomerase II/histidine kinase"/>
    <property type="match status" value="1"/>
</dbReference>
<dbReference type="CDD" id="cd00075">
    <property type="entry name" value="HATPase"/>
    <property type="match status" value="1"/>
</dbReference>
<dbReference type="Gene3D" id="3.30.565.10">
    <property type="entry name" value="Histidine kinase-like ATPase, C-terminal domain"/>
    <property type="match status" value="1"/>
</dbReference>
<dbReference type="SMART" id="SM00387">
    <property type="entry name" value="HATPase_c"/>
    <property type="match status" value="1"/>
</dbReference>
<keyword evidence="4" id="KW-0597">Phosphoprotein</keyword>
<dbReference type="InterPro" id="IPR036890">
    <property type="entry name" value="HATPase_C_sf"/>
</dbReference>
<dbReference type="InterPro" id="IPR036097">
    <property type="entry name" value="HisK_dim/P_sf"/>
</dbReference>
<evidence type="ECO:0000256" key="6">
    <source>
        <dbReference type="ARBA" id="ARBA00022741"/>
    </source>
</evidence>
<dbReference type="RefSeq" id="WP_379319162.1">
    <property type="nucleotide sequence ID" value="NZ_JBHTLM010000006.1"/>
</dbReference>
<feature type="domain" description="Histidine kinase" evidence="10">
    <location>
        <begin position="88"/>
        <end position="302"/>
    </location>
</feature>
<dbReference type="EC" id="2.7.13.3" evidence="3"/>
<dbReference type="PROSITE" id="PS50109">
    <property type="entry name" value="HIS_KIN"/>
    <property type="match status" value="1"/>
</dbReference>
<protein>
    <recommendedName>
        <fullName evidence="3">histidine kinase</fullName>
        <ecNumber evidence="3">2.7.13.3</ecNumber>
    </recommendedName>
</protein>
<keyword evidence="5" id="KW-0808">Transferase</keyword>
<gene>
    <name evidence="11" type="ORF">ACFQ3W_10425</name>
</gene>
<keyword evidence="7 11" id="KW-0418">Kinase</keyword>
<evidence type="ECO:0000256" key="9">
    <source>
        <dbReference type="ARBA" id="ARBA00023012"/>
    </source>
</evidence>
<reference evidence="12" key="1">
    <citation type="journal article" date="2019" name="Int. J. Syst. Evol. Microbiol.">
        <title>The Global Catalogue of Microorganisms (GCM) 10K type strain sequencing project: providing services to taxonomists for standard genome sequencing and annotation.</title>
        <authorList>
            <consortium name="The Broad Institute Genomics Platform"/>
            <consortium name="The Broad Institute Genome Sequencing Center for Infectious Disease"/>
            <person name="Wu L."/>
            <person name="Ma J."/>
        </authorList>
    </citation>
    <scope>NUCLEOTIDE SEQUENCE [LARGE SCALE GENOMIC DNA]</scope>
    <source>
        <strain evidence="12">CCUG 59189</strain>
    </source>
</reference>
<accession>A0ABW3RXH2</accession>
<dbReference type="Pfam" id="PF00512">
    <property type="entry name" value="HisKA"/>
    <property type="match status" value="1"/>
</dbReference>
<dbReference type="PANTHER" id="PTHR45453">
    <property type="entry name" value="PHOSPHATE REGULON SENSOR PROTEIN PHOR"/>
    <property type="match status" value="1"/>
</dbReference>
<dbReference type="InterPro" id="IPR008358">
    <property type="entry name" value="Sig_transdc_His_kin/Pase_MprB"/>
</dbReference>
<dbReference type="PANTHER" id="PTHR45453:SF1">
    <property type="entry name" value="PHOSPHATE REGULON SENSOR PROTEIN PHOR"/>
    <property type="match status" value="1"/>
</dbReference>
<dbReference type="PRINTS" id="PR01780">
    <property type="entry name" value="LANTIREGPROT"/>
</dbReference>
<evidence type="ECO:0000256" key="8">
    <source>
        <dbReference type="ARBA" id="ARBA00022840"/>
    </source>
</evidence>
<keyword evidence="6" id="KW-0547">Nucleotide-binding</keyword>
<dbReference type="GO" id="GO:0016301">
    <property type="term" value="F:kinase activity"/>
    <property type="evidence" value="ECO:0007669"/>
    <property type="project" value="UniProtKB-KW"/>
</dbReference>
<dbReference type="Proteomes" id="UP001597262">
    <property type="component" value="Unassembled WGS sequence"/>
</dbReference>
<dbReference type="Gene3D" id="1.10.287.130">
    <property type="match status" value="1"/>
</dbReference>
<comment type="subcellular location">
    <subcellularLocation>
        <location evidence="2">Membrane</location>
    </subcellularLocation>
</comment>
<comment type="caution">
    <text evidence="11">The sequence shown here is derived from an EMBL/GenBank/DDBJ whole genome shotgun (WGS) entry which is preliminary data.</text>
</comment>
<evidence type="ECO:0000256" key="1">
    <source>
        <dbReference type="ARBA" id="ARBA00000085"/>
    </source>
</evidence>
<organism evidence="11 12">
    <name type="scientific">Paenibacillus puldeungensis</name>
    <dbReference type="NCBI Taxonomy" id="696536"/>
    <lineage>
        <taxon>Bacteria</taxon>
        <taxon>Bacillati</taxon>
        <taxon>Bacillota</taxon>
        <taxon>Bacilli</taxon>
        <taxon>Bacillales</taxon>
        <taxon>Paenibacillaceae</taxon>
        <taxon>Paenibacillus</taxon>
    </lineage>
</organism>
<dbReference type="InterPro" id="IPR050351">
    <property type="entry name" value="BphY/WalK/GraS-like"/>
</dbReference>
<dbReference type="SUPFAM" id="SSF47384">
    <property type="entry name" value="Homodimeric domain of signal transducing histidine kinase"/>
    <property type="match status" value="1"/>
</dbReference>
<keyword evidence="9" id="KW-0902">Two-component regulatory system</keyword>
<dbReference type="InterPro" id="IPR005467">
    <property type="entry name" value="His_kinase_dom"/>
</dbReference>
<dbReference type="Pfam" id="PF02518">
    <property type="entry name" value="HATPase_c"/>
    <property type="match status" value="1"/>
</dbReference>
<sequence length="302" mass="34384">MIWILFGVCIVASILGVRLFRLKRQLHDITSQLDERTSEKTEKKVTVALIDNDLNELATAINRNLDLQKKLRIDVRSNDLQLKDSIANLSHDLRTPLTSILGYLQLSRNPECPPEKREEYLNTVNDKAHSLKFMINSLYELSVLDVKETPLSKEKLDLNLLLSDILADQYELFQKLGIILDINLPDHPVWITGDRIACTRIIQNLLNNSSRYARGNVRIRMEASGSYAFLSISNPAPNLKQEDIKRLFERFYTADKSRTSGSSGLGLYIVKTLLKKMNGKVADVSLEDHILNIKVGFLLDLH</sequence>
<evidence type="ECO:0000256" key="5">
    <source>
        <dbReference type="ARBA" id="ARBA00022679"/>
    </source>
</evidence>
<evidence type="ECO:0000256" key="4">
    <source>
        <dbReference type="ARBA" id="ARBA00022553"/>
    </source>
</evidence>